<dbReference type="InterPro" id="IPR012349">
    <property type="entry name" value="Split_barrel_FMN-bd"/>
</dbReference>
<organism evidence="5 6">
    <name type="scientific">Desulfosporosinus acididurans</name>
    <dbReference type="NCBI Taxonomy" id="476652"/>
    <lineage>
        <taxon>Bacteria</taxon>
        <taxon>Bacillati</taxon>
        <taxon>Bacillota</taxon>
        <taxon>Clostridia</taxon>
        <taxon>Eubacteriales</taxon>
        <taxon>Desulfitobacteriaceae</taxon>
        <taxon>Desulfosporosinus</taxon>
    </lineage>
</organism>
<dbReference type="SMART" id="SM00903">
    <property type="entry name" value="Flavin_Reduct"/>
    <property type="match status" value="1"/>
</dbReference>
<gene>
    <name evidence="5" type="primary">flr</name>
    <name evidence="5" type="ORF">DEAC_c11820</name>
</gene>
<dbReference type="PANTHER" id="PTHR43567:SF1">
    <property type="entry name" value="FLAVOREDOXIN"/>
    <property type="match status" value="1"/>
</dbReference>
<evidence type="ECO:0000259" key="4">
    <source>
        <dbReference type="SMART" id="SM00903"/>
    </source>
</evidence>
<dbReference type="Pfam" id="PF01613">
    <property type="entry name" value="Flavin_Reduct"/>
    <property type="match status" value="1"/>
</dbReference>
<protein>
    <submittedName>
        <fullName evidence="5">Flavoredoxin</fullName>
    </submittedName>
</protein>
<keyword evidence="6" id="KW-1185">Reference proteome</keyword>
<dbReference type="InterPro" id="IPR052174">
    <property type="entry name" value="Flavoredoxin"/>
</dbReference>
<dbReference type="AlphaFoldDB" id="A0A0J1IPD1"/>
<proteinExistence type="inferred from homology"/>
<comment type="caution">
    <text evidence="5">The sequence shown here is derived from an EMBL/GenBank/DDBJ whole genome shotgun (WGS) entry which is preliminary data.</text>
</comment>
<dbReference type="EMBL" id="LDZY01000004">
    <property type="protein sequence ID" value="KLU66516.1"/>
    <property type="molecule type" value="Genomic_DNA"/>
</dbReference>
<evidence type="ECO:0000256" key="1">
    <source>
        <dbReference type="ARBA" id="ARBA00001917"/>
    </source>
</evidence>
<sequence>MSFLCLRIGTLPNGLANNIRGEIDEKKYGSKSLSLSNTGFCYCTYDDEGNPNAMTAAWGGICCSSPPCVAVSLRKATYTYGSLLAKKAFTLNIPSENFIKEADYFGLVSGKKENKFAHTGLTAVKSDLVDAPYIKEFPINLECKIINILEIGLHTQFIGEVLDAKIDDTLQEKGDHPLIEQIKPLIFAPESRSYHVVGKQIAQAFAIGNDTNIK</sequence>
<dbReference type="GO" id="GO:0016646">
    <property type="term" value="F:oxidoreductase activity, acting on the CH-NH group of donors, NAD or NADP as acceptor"/>
    <property type="evidence" value="ECO:0007669"/>
    <property type="project" value="UniProtKB-ARBA"/>
</dbReference>
<dbReference type="GO" id="GO:0010181">
    <property type="term" value="F:FMN binding"/>
    <property type="evidence" value="ECO:0007669"/>
    <property type="project" value="InterPro"/>
</dbReference>
<reference evidence="5 6" key="1">
    <citation type="submission" date="2015-06" db="EMBL/GenBank/DDBJ databases">
        <title>Draft genome of the moderately acidophilic sulfate reducer Candidatus Desulfosporosinus acididurans strain M1.</title>
        <authorList>
            <person name="Poehlein A."/>
            <person name="Petzsch P."/>
            <person name="Johnson B.D."/>
            <person name="Schloemann M."/>
            <person name="Daniel R."/>
            <person name="Muehling M."/>
        </authorList>
    </citation>
    <scope>NUCLEOTIDE SEQUENCE [LARGE SCALE GENOMIC DNA]</scope>
    <source>
        <strain evidence="5 6">M1</strain>
    </source>
</reference>
<comment type="similarity">
    <text evidence="3">Belongs to the flavoredoxin family.</text>
</comment>
<dbReference type="SUPFAM" id="SSF50475">
    <property type="entry name" value="FMN-binding split barrel"/>
    <property type="match status" value="1"/>
</dbReference>
<evidence type="ECO:0000313" key="5">
    <source>
        <dbReference type="EMBL" id="KLU66516.1"/>
    </source>
</evidence>
<feature type="domain" description="Flavin reductase like" evidence="4">
    <location>
        <begin position="35"/>
        <end position="187"/>
    </location>
</feature>
<evidence type="ECO:0000256" key="2">
    <source>
        <dbReference type="ARBA" id="ARBA00022630"/>
    </source>
</evidence>
<dbReference type="Proteomes" id="UP000036356">
    <property type="component" value="Unassembled WGS sequence"/>
</dbReference>
<dbReference type="Gene3D" id="2.30.110.10">
    <property type="entry name" value="Electron Transport, Fmn-binding Protein, Chain A"/>
    <property type="match status" value="1"/>
</dbReference>
<dbReference type="InterPro" id="IPR002563">
    <property type="entry name" value="Flavin_Rdtase-like_dom"/>
</dbReference>
<keyword evidence="2" id="KW-0285">Flavoprotein</keyword>
<dbReference type="PATRIC" id="fig|476652.3.peg.1210"/>
<accession>A0A0J1IPD1</accession>
<name>A0A0J1IPD1_9FIRM</name>
<dbReference type="PANTHER" id="PTHR43567">
    <property type="entry name" value="FLAVOREDOXIN-RELATED-RELATED"/>
    <property type="match status" value="1"/>
</dbReference>
<dbReference type="STRING" id="476652.DEAC_c11820"/>
<evidence type="ECO:0000313" key="6">
    <source>
        <dbReference type="Proteomes" id="UP000036356"/>
    </source>
</evidence>
<comment type="cofactor">
    <cofactor evidence="1">
        <name>FMN</name>
        <dbReference type="ChEBI" id="CHEBI:58210"/>
    </cofactor>
</comment>
<evidence type="ECO:0000256" key="3">
    <source>
        <dbReference type="ARBA" id="ARBA00038054"/>
    </source>
</evidence>